<evidence type="ECO:0000313" key="2">
    <source>
        <dbReference type="EMBL" id="PSK95212.1"/>
    </source>
</evidence>
<comment type="caution">
    <text evidence="2">The sequence shown here is derived from an EMBL/GenBank/DDBJ whole genome shotgun (WGS) entry which is preliminary data.</text>
</comment>
<dbReference type="Proteomes" id="UP000240572">
    <property type="component" value="Unassembled WGS sequence"/>
</dbReference>
<evidence type="ECO:0000313" key="3">
    <source>
        <dbReference type="Proteomes" id="UP000240572"/>
    </source>
</evidence>
<sequence>MKKMKFLGLLLALSLIFVNFTQAQTSTTITRIAGGTTNAATASLCDNWICLAPWNYPAPGSHTFAMATSNVIHIVIGYYTGNFDLLRTTVDGTAGFYSISNGTNTLLIRRVSAGQYEFFII</sequence>
<gene>
    <name evidence="2" type="ORF">B0I18_1011378</name>
</gene>
<accession>A0A2P8DDC7</accession>
<keyword evidence="3" id="KW-1185">Reference proteome</keyword>
<proteinExistence type="predicted"/>
<protein>
    <submittedName>
        <fullName evidence="2">Uncharacterized protein</fullName>
    </submittedName>
</protein>
<feature type="signal peptide" evidence="1">
    <location>
        <begin position="1"/>
        <end position="23"/>
    </location>
</feature>
<dbReference type="AlphaFoldDB" id="A0A2P8DDC7"/>
<keyword evidence="1" id="KW-0732">Signal</keyword>
<name>A0A2P8DDC7_9BACT</name>
<dbReference type="EMBL" id="PYGD01000001">
    <property type="protein sequence ID" value="PSK95212.1"/>
    <property type="molecule type" value="Genomic_DNA"/>
</dbReference>
<dbReference type="RefSeq" id="WP_106521875.1">
    <property type="nucleotide sequence ID" value="NZ_PYGD01000001.1"/>
</dbReference>
<reference evidence="2 3" key="1">
    <citation type="submission" date="2018-03" db="EMBL/GenBank/DDBJ databases">
        <title>Genomic Encyclopedia of Type Strains, Phase III (KMG-III): the genomes of soil and plant-associated and newly described type strains.</title>
        <authorList>
            <person name="Whitman W."/>
        </authorList>
    </citation>
    <scope>NUCLEOTIDE SEQUENCE [LARGE SCALE GENOMIC DNA]</scope>
    <source>
        <strain evidence="2 3">CGMCC 1.12700</strain>
    </source>
</reference>
<evidence type="ECO:0000256" key="1">
    <source>
        <dbReference type="SAM" id="SignalP"/>
    </source>
</evidence>
<feature type="chain" id="PRO_5015167608" evidence="1">
    <location>
        <begin position="24"/>
        <end position="121"/>
    </location>
</feature>
<organism evidence="2 3">
    <name type="scientific">Taibaiella chishuiensis</name>
    <dbReference type="NCBI Taxonomy" id="1434707"/>
    <lineage>
        <taxon>Bacteria</taxon>
        <taxon>Pseudomonadati</taxon>
        <taxon>Bacteroidota</taxon>
        <taxon>Chitinophagia</taxon>
        <taxon>Chitinophagales</taxon>
        <taxon>Chitinophagaceae</taxon>
        <taxon>Taibaiella</taxon>
    </lineage>
</organism>